<dbReference type="EMBL" id="BGPR01000136">
    <property type="protein sequence ID" value="GBL98067.1"/>
    <property type="molecule type" value="Genomic_DNA"/>
</dbReference>
<organism evidence="1 2">
    <name type="scientific">Araneus ventricosus</name>
    <name type="common">Orbweaver spider</name>
    <name type="synonym">Epeira ventricosa</name>
    <dbReference type="NCBI Taxonomy" id="182803"/>
    <lineage>
        <taxon>Eukaryota</taxon>
        <taxon>Metazoa</taxon>
        <taxon>Ecdysozoa</taxon>
        <taxon>Arthropoda</taxon>
        <taxon>Chelicerata</taxon>
        <taxon>Arachnida</taxon>
        <taxon>Araneae</taxon>
        <taxon>Araneomorphae</taxon>
        <taxon>Entelegynae</taxon>
        <taxon>Araneoidea</taxon>
        <taxon>Araneidae</taxon>
        <taxon>Araneus</taxon>
    </lineage>
</organism>
<proteinExistence type="predicted"/>
<dbReference type="Proteomes" id="UP000499080">
    <property type="component" value="Unassembled WGS sequence"/>
</dbReference>
<keyword evidence="2" id="KW-1185">Reference proteome</keyword>
<dbReference type="AlphaFoldDB" id="A0A4Y2C2T2"/>
<evidence type="ECO:0000313" key="1">
    <source>
        <dbReference type="EMBL" id="GBL98067.1"/>
    </source>
</evidence>
<gene>
    <name evidence="1" type="ORF">AVEN_84574_1</name>
</gene>
<sequence length="96" mass="10868">MKLAIARGEWWPSGKVAALGQRAPGPRPPLHLWRAWGLLHAKSYAEIKRPPSGVARKLGERRGSQLRRRPHHLTAVQNYKMSSKRTLTFLQNGVLI</sequence>
<protein>
    <submittedName>
        <fullName evidence="1">Uncharacterized protein</fullName>
    </submittedName>
</protein>
<accession>A0A4Y2C2T2</accession>
<evidence type="ECO:0000313" key="2">
    <source>
        <dbReference type="Proteomes" id="UP000499080"/>
    </source>
</evidence>
<name>A0A4Y2C2T2_ARAVE</name>
<comment type="caution">
    <text evidence="1">The sequence shown here is derived from an EMBL/GenBank/DDBJ whole genome shotgun (WGS) entry which is preliminary data.</text>
</comment>
<reference evidence="1 2" key="1">
    <citation type="journal article" date="2019" name="Sci. Rep.">
        <title>Orb-weaving spider Araneus ventricosus genome elucidates the spidroin gene catalogue.</title>
        <authorList>
            <person name="Kono N."/>
            <person name="Nakamura H."/>
            <person name="Ohtoshi R."/>
            <person name="Moran D.A.P."/>
            <person name="Shinohara A."/>
            <person name="Yoshida Y."/>
            <person name="Fujiwara M."/>
            <person name="Mori M."/>
            <person name="Tomita M."/>
            <person name="Arakawa K."/>
        </authorList>
    </citation>
    <scope>NUCLEOTIDE SEQUENCE [LARGE SCALE GENOMIC DNA]</scope>
</reference>